<dbReference type="SMART" id="SM00387">
    <property type="entry name" value="HATPase_c"/>
    <property type="match status" value="1"/>
</dbReference>
<keyword evidence="5" id="KW-0597">Phosphoprotein</keyword>
<accession>A0A8J6IWT9</accession>
<dbReference type="SMART" id="SM00388">
    <property type="entry name" value="HisKA"/>
    <property type="match status" value="1"/>
</dbReference>
<comment type="subcellular location">
    <subcellularLocation>
        <location evidence="2">Cell membrane</location>
        <topology evidence="2">Multi-pass membrane protein</topology>
    </subcellularLocation>
</comment>
<keyword evidence="8" id="KW-0418">Kinase</keyword>
<dbReference type="InterPro" id="IPR050980">
    <property type="entry name" value="2C_sensor_his_kinase"/>
</dbReference>
<comment type="catalytic activity">
    <reaction evidence="1">
        <text>ATP + protein L-histidine = ADP + protein N-phospho-L-histidine.</text>
        <dbReference type="EC" id="2.7.13.3"/>
    </reaction>
</comment>
<sequence>MFKSFIGLWLVVFAPLFFLLYPHSYSPIQLFNNHIESTRFIQAYRGSFYLLQQALQSTSADDQQHKLADLQQQFGFELKLSRLSDFANAPAVQQDLINNQIVFINSEPEWLAQRLTDSQWVVMLAVDFALQEEIKRGAQGTVFLLKQQLSQLPVESWPSTLKQLEPHFAARLYLQTKEQFSLTPLQNRQMAEFGFSWKPEADGQLTFITQLNDSTYLIAQALPISSANPFNIIYLLLVFVVLISLCMFLWVWPLWRDIGKLSKAASDFGAGQLNAQASLAKTSAISALGAQFNTMAKRIEELINNQRQLTNAIAHDLRTPLYRLRFAFEMLDSPELTPQDIQRYRERISGSIDDLDHLINQTLVLARYNRSSLPLNMTRVMLADKLKQDVQIMQLQQPAVQFDIQIAPSLQQQTFYLDESAFMRAVNNLLANASRFAHSQIRISVQQQGEHRYSLSVEDDGEGVKDEDKTRILLPFTQASGSTNTTTGHGLGLAIVQQIAQLHNGTVLVENSLLGGARFTLCWTDNQDAVRHDTN</sequence>
<dbReference type="InterPro" id="IPR003661">
    <property type="entry name" value="HisK_dim/P_dom"/>
</dbReference>
<feature type="domain" description="HAMP" evidence="12">
    <location>
        <begin position="252"/>
        <end position="304"/>
    </location>
</feature>
<comment type="caution">
    <text evidence="13">The sequence shown here is derived from an EMBL/GenBank/DDBJ whole genome shotgun (WGS) entry which is preliminary data.</text>
</comment>
<name>A0A8J6IWT9_9ALTE</name>
<evidence type="ECO:0000256" key="10">
    <source>
        <dbReference type="SAM" id="Phobius"/>
    </source>
</evidence>
<dbReference type="InterPro" id="IPR005467">
    <property type="entry name" value="His_kinase_dom"/>
</dbReference>
<evidence type="ECO:0000256" key="4">
    <source>
        <dbReference type="ARBA" id="ARBA00022475"/>
    </source>
</evidence>
<reference evidence="13" key="2">
    <citation type="submission" date="2020-08" db="EMBL/GenBank/DDBJ databases">
        <authorList>
            <person name="Lai Q."/>
        </authorList>
    </citation>
    <scope>NUCLEOTIDE SEQUENCE</scope>
    <source>
        <strain evidence="13">S27-2</strain>
    </source>
</reference>
<evidence type="ECO:0000256" key="8">
    <source>
        <dbReference type="ARBA" id="ARBA00022777"/>
    </source>
</evidence>
<keyword evidence="6" id="KW-0808">Transferase</keyword>
<evidence type="ECO:0000256" key="5">
    <source>
        <dbReference type="ARBA" id="ARBA00022553"/>
    </source>
</evidence>
<dbReference type="PANTHER" id="PTHR44936">
    <property type="entry name" value="SENSOR PROTEIN CREC"/>
    <property type="match status" value="1"/>
</dbReference>
<dbReference type="SMART" id="SM00304">
    <property type="entry name" value="HAMP"/>
    <property type="match status" value="1"/>
</dbReference>
<organism evidence="13 14">
    <name type="scientific">Neptunicella marina</name>
    <dbReference type="NCBI Taxonomy" id="2125989"/>
    <lineage>
        <taxon>Bacteria</taxon>
        <taxon>Pseudomonadati</taxon>
        <taxon>Pseudomonadota</taxon>
        <taxon>Gammaproteobacteria</taxon>
        <taxon>Alteromonadales</taxon>
        <taxon>Alteromonadaceae</taxon>
        <taxon>Neptunicella</taxon>
    </lineage>
</organism>
<dbReference type="AlphaFoldDB" id="A0A8J6IWT9"/>
<dbReference type="CDD" id="cd00082">
    <property type="entry name" value="HisKA"/>
    <property type="match status" value="1"/>
</dbReference>
<proteinExistence type="predicted"/>
<keyword evidence="14" id="KW-1185">Reference proteome</keyword>
<keyword evidence="7" id="KW-0547">Nucleotide-binding</keyword>
<dbReference type="EMBL" id="JACNEP010000020">
    <property type="protein sequence ID" value="MBC3767564.1"/>
    <property type="molecule type" value="Genomic_DNA"/>
</dbReference>
<evidence type="ECO:0000256" key="9">
    <source>
        <dbReference type="ARBA" id="ARBA00022840"/>
    </source>
</evidence>
<dbReference type="RefSeq" id="WP_186508151.1">
    <property type="nucleotide sequence ID" value="NZ_JACNEP010000020.1"/>
</dbReference>
<protein>
    <recommendedName>
        <fullName evidence="3">histidine kinase</fullName>
        <ecNumber evidence="3">2.7.13.3</ecNumber>
    </recommendedName>
</protein>
<dbReference type="PROSITE" id="PS50109">
    <property type="entry name" value="HIS_KIN"/>
    <property type="match status" value="1"/>
</dbReference>
<dbReference type="Pfam" id="PF02518">
    <property type="entry name" value="HATPase_c"/>
    <property type="match status" value="1"/>
</dbReference>
<dbReference type="GO" id="GO:0005524">
    <property type="term" value="F:ATP binding"/>
    <property type="evidence" value="ECO:0007669"/>
    <property type="project" value="UniProtKB-KW"/>
</dbReference>
<gene>
    <name evidence="13" type="ORF">H8B19_16920</name>
</gene>
<evidence type="ECO:0000313" key="13">
    <source>
        <dbReference type="EMBL" id="MBC3767564.1"/>
    </source>
</evidence>
<keyword evidence="4" id="KW-1003">Cell membrane</keyword>
<dbReference type="Proteomes" id="UP000601768">
    <property type="component" value="Unassembled WGS sequence"/>
</dbReference>
<feature type="transmembrane region" description="Helical" evidence="10">
    <location>
        <begin position="232"/>
        <end position="255"/>
    </location>
</feature>
<dbReference type="SUPFAM" id="SSF47384">
    <property type="entry name" value="Homodimeric domain of signal transducing histidine kinase"/>
    <property type="match status" value="1"/>
</dbReference>
<keyword evidence="9" id="KW-0067">ATP-binding</keyword>
<dbReference type="Gene3D" id="3.30.565.10">
    <property type="entry name" value="Histidine kinase-like ATPase, C-terminal domain"/>
    <property type="match status" value="1"/>
</dbReference>
<dbReference type="InterPro" id="IPR036890">
    <property type="entry name" value="HATPase_C_sf"/>
</dbReference>
<dbReference type="Pfam" id="PF00512">
    <property type="entry name" value="HisKA"/>
    <property type="match status" value="1"/>
</dbReference>
<dbReference type="PANTHER" id="PTHR44936:SF10">
    <property type="entry name" value="SENSOR PROTEIN RSTB"/>
    <property type="match status" value="1"/>
</dbReference>
<keyword evidence="10" id="KW-0812">Transmembrane</keyword>
<dbReference type="SUPFAM" id="SSF55874">
    <property type="entry name" value="ATPase domain of HSP90 chaperone/DNA topoisomerase II/histidine kinase"/>
    <property type="match status" value="1"/>
</dbReference>
<dbReference type="InterPro" id="IPR003660">
    <property type="entry name" value="HAMP_dom"/>
</dbReference>
<evidence type="ECO:0000256" key="7">
    <source>
        <dbReference type="ARBA" id="ARBA00022741"/>
    </source>
</evidence>
<evidence type="ECO:0000313" key="14">
    <source>
        <dbReference type="Proteomes" id="UP000601768"/>
    </source>
</evidence>
<dbReference type="InterPro" id="IPR004358">
    <property type="entry name" value="Sig_transdc_His_kin-like_C"/>
</dbReference>
<evidence type="ECO:0000256" key="6">
    <source>
        <dbReference type="ARBA" id="ARBA00022679"/>
    </source>
</evidence>
<keyword evidence="10" id="KW-0472">Membrane</keyword>
<dbReference type="EC" id="2.7.13.3" evidence="3"/>
<feature type="domain" description="Histidine kinase" evidence="11">
    <location>
        <begin position="312"/>
        <end position="527"/>
    </location>
</feature>
<reference evidence="13" key="1">
    <citation type="journal article" date="2018" name="Int. J. Syst. Evol. Microbiol.">
        <title>Neptunicella marina gen. nov., sp. nov., isolated from surface seawater.</title>
        <authorList>
            <person name="Liu X."/>
            <person name="Lai Q."/>
            <person name="Du Y."/>
            <person name="Zhang X."/>
            <person name="Liu Z."/>
            <person name="Sun F."/>
            <person name="Shao Z."/>
        </authorList>
    </citation>
    <scope>NUCLEOTIDE SEQUENCE</scope>
    <source>
        <strain evidence="13">S27-2</strain>
    </source>
</reference>
<dbReference type="GO" id="GO:0000155">
    <property type="term" value="F:phosphorelay sensor kinase activity"/>
    <property type="evidence" value="ECO:0007669"/>
    <property type="project" value="InterPro"/>
</dbReference>
<dbReference type="Gene3D" id="1.10.287.130">
    <property type="match status" value="1"/>
</dbReference>
<dbReference type="GO" id="GO:0005886">
    <property type="term" value="C:plasma membrane"/>
    <property type="evidence" value="ECO:0007669"/>
    <property type="project" value="UniProtKB-SubCell"/>
</dbReference>
<dbReference type="InterPro" id="IPR003594">
    <property type="entry name" value="HATPase_dom"/>
</dbReference>
<keyword evidence="10" id="KW-1133">Transmembrane helix</keyword>
<evidence type="ECO:0000256" key="3">
    <source>
        <dbReference type="ARBA" id="ARBA00012438"/>
    </source>
</evidence>
<dbReference type="PRINTS" id="PR00344">
    <property type="entry name" value="BCTRLSENSOR"/>
</dbReference>
<evidence type="ECO:0000256" key="1">
    <source>
        <dbReference type="ARBA" id="ARBA00000085"/>
    </source>
</evidence>
<evidence type="ECO:0000259" key="11">
    <source>
        <dbReference type="PROSITE" id="PS50109"/>
    </source>
</evidence>
<evidence type="ECO:0000256" key="2">
    <source>
        <dbReference type="ARBA" id="ARBA00004651"/>
    </source>
</evidence>
<dbReference type="InterPro" id="IPR036097">
    <property type="entry name" value="HisK_dim/P_sf"/>
</dbReference>
<evidence type="ECO:0000259" key="12">
    <source>
        <dbReference type="PROSITE" id="PS50885"/>
    </source>
</evidence>
<dbReference type="PROSITE" id="PS50885">
    <property type="entry name" value="HAMP"/>
    <property type="match status" value="1"/>
</dbReference>